<accession>A0A8H6RMF1</accession>
<dbReference type="Gene3D" id="3.40.50.1820">
    <property type="entry name" value="alpha/beta hydrolase"/>
    <property type="match status" value="1"/>
</dbReference>
<dbReference type="OrthoDB" id="329835at2759"/>
<comment type="caution">
    <text evidence="3">The sequence shown here is derived from an EMBL/GenBank/DDBJ whole genome shotgun (WGS) entry which is preliminary data.</text>
</comment>
<dbReference type="EMBL" id="JABCIY010000076">
    <property type="protein sequence ID" value="KAF7193714.1"/>
    <property type="molecule type" value="Genomic_DNA"/>
</dbReference>
<reference evidence="3" key="1">
    <citation type="submission" date="2020-04" db="EMBL/GenBank/DDBJ databases">
        <title>Draft genome resource of the tomato pathogen Pseudocercospora fuligena.</title>
        <authorList>
            <person name="Zaccaron A."/>
        </authorList>
    </citation>
    <scope>NUCLEOTIDE SEQUENCE</scope>
    <source>
        <strain evidence="3">PF001</strain>
    </source>
</reference>
<evidence type="ECO:0000313" key="3">
    <source>
        <dbReference type="EMBL" id="KAF7193714.1"/>
    </source>
</evidence>
<gene>
    <name evidence="3" type="ORF">HII31_04964</name>
</gene>
<dbReference type="Proteomes" id="UP000660729">
    <property type="component" value="Unassembled WGS sequence"/>
</dbReference>
<dbReference type="InterPro" id="IPR001031">
    <property type="entry name" value="Thioesterase"/>
</dbReference>
<dbReference type="SUPFAM" id="SSF53474">
    <property type="entry name" value="alpha/beta-Hydrolases"/>
    <property type="match status" value="1"/>
</dbReference>
<dbReference type="InterPro" id="IPR036736">
    <property type="entry name" value="ACP-like_sf"/>
</dbReference>
<evidence type="ECO:0000259" key="1">
    <source>
        <dbReference type="Pfam" id="PF00550"/>
    </source>
</evidence>
<dbReference type="SUPFAM" id="SSF47336">
    <property type="entry name" value="ACP-like"/>
    <property type="match status" value="1"/>
</dbReference>
<dbReference type="InterPro" id="IPR029058">
    <property type="entry name" value="AB_hydrolase_fold"/>
</dbReference>
<organism evidence="3 4">
    <name type="scientific">Pseudocercospora fuligena</name>
    <dbReference type="NCBI Taxonomy" id="685502"/>
    <lineage>
        <taxon>Eukaryota</taxon>
        <taxon>Fungi</taxon>
        <taxon>Dikarya</taxon>
        <taxon>Ascomycota</taxon>
        <taxon>Pezizomycotina</taxon>
        <taxon>Dothideomycetes</taxon>
        <taxon>Dothideomycetidae</taxon>
        <taxon>Mycosphaerellales</taxon>
        <taxon>Mycosphaerellaceae</taxon>
        <taxon>Pseudocercospora</taxon>
    </lineage>
</organism>
<dbReference type="InterPro" id="IPR009081">
    <property type="entry name" value="PP-bd_ACP"/>
</dbReference>
<evidence type="ECO:0000313" key="4">
    <source>
        <dbReference type="Proteomes" id="UP000660729"/>
    </source>
</evidence>
<evidence type="ECO:0000259" key="2">
    <source>
        <dbReference type="Pfam" id="PF00975"/>
    </source>
</evidence>
<dbReference type="Pfam" id="PF00975">
    <property type="entry name" value="Thioesterase"/>
    <property type="match status" value="1"/>
</dbReference>
<name>A0A8H6RMF1_9PEZI</name>
<proteinExistence type="predicted"/>
<protein>
    <submittedName>
        <fullName evidence="3">Non-reducing polyketide synthase terA</fullName>
    </submittedName>
</protein>
<dbReference type="Pfam" id="PF00550">
    <property type="entry name" value="PP-binding"/>
    <property type="match status" value="1"/>
</dbReference>
<feature type="domain" description="Carrier" evidence="1">
    <location>
        <begin position="12"/>
        <end position="73"/>
    </location>
</feature>
<sequence length="367" mass="39790">MASDERLQQGLQIVGEAINVEPDDFQDHETWKFLGLGDMLAAATASDLNNAGIPVPIDVFTKCPTVGDFKAFLIGEVNEAENGVEDTAASTSLEPADPWEGVPKPKVPLSVVLQGQPSNASTVVFLLPDGSGAGTSYGTLPPIGSNICLIGLNSPFLRQAENFTCSIERMARLWVDEIRKYQPKGGPYTLGGWSAGGYYSFEVTKLLTAAGEKVERLILIDSPCRLRYEALPAQVVAELTKKGLMGASGAKKAPEWLVQHFTSTVLSVEKYTPVPLPHNKVPPKVNFIWVKEGLVKSVPESGLDVDMSVKVTRFLLEPRPNLQSEGWETLLPGATFTFDYMTGNHFQITQPPHSDSLGHVLSKVLSQ</sequence>
<feature type="domain" description="Thioesterase" evidence="2">
    <location>
        <begin position="124"/>
        <end position="353"/>
    </location>
</feature>
<dbReference type="AlphaFoldDB" id="A0A8H6RMF1"/>
<keyword evidence="4" id="KW-1185">Reference proteome</keyword>